<comment type="catalytic activity">
    <reaction evidence="9">
        <text>N-terminal L-prolyl-L-prolyl-L-lysyl-[protein] + 2 S-adenosyl-L-methionine = N-terminal N,N-dimethyl-L-prolyl-L-prolyl-L-lysyl-[protein] + 2 S-adenosyl-L-homocysteine + 2 H(+)</text>
        <dbReference type="Rhea" id="RHEA:54736"/>
        <dbReference type="Rhea" id="RHEA-COMP:13787"/>
        <dbReference type="Rhea" id="RHEA-COMP:13974"/>
        <dbReference type="ChEBI" id="CHEBI:15378"/>
        <dbReference type="ChEBI" id="CHEBI:57856"/>
        <dbReference type="ChEBI" id="CHEBI:59789"/>
        <dbReference type="ChEBI" id="CHEBI:138059"/>
        <dbReference type="ChEBI" id="CHEBI:138318"/>
        <dbReference type="EC" id="2.1.1.244"/>
    </reaction>
</comment>
<evidence type="ECO:0000256" key="2">
    <source>
        <dbReference type="ARBA" id="ARBA00022603"/>
    </source>
</evidence>
<feature type="binding site" evidence="12">
    <location>
        <position position="165"/>
    </location>
    <ligand>
        <name>S-adenosyl-L-methionine</name>
        <dbReference type="ChEBI" id="CHEBI:59789"/>
    </ligand>
</feature>
<reference evidence="13 14" key="1">
    <citation type="journal article" date="2009" name="Science">
        <title>Green evolution and dynamic adaptations revealed by genomes of the marine picoeukaryotes Micromonas.</title>
        <authorList>
            <person name="Worden A.Z."/>
            <person name="Lee J.H."/>
            <person name="Mock T."/>
            <person name="Rouze P."/>
            <person name="Simmons M.P."/>
            <person name="Aerts A.L."/>
            <person name="Allen A.E."/>
            <person name="Cuvelier M.L."/>
            <person name="Derelle E."/>
            <person name="Everett M.V."/>
            <person name="Foulon E."/>
            <person name="Grimwood J."/>
            <person name="Gundlach H."/>
            <person name="Henrissat B."/>
            <person name="Napoli C."/>
            <person name="McDonald S.M."/>
            <person name="Parker M.S."/>
            <person name="Rombauts S."/>
            <person name="Salamov A."/>
            <person name="Von Dassow P."/>
            <person name="Badger J.H."/>
            <person name="Coutinho P.M."/>
            <person name="Demir E."/>
            <person name="Dubchak I."/>
            <person name="Gentemann C."/>
            <person name="Eikrem W."/>
            <person name="Gready J.E."/>
            <person name="John U."/>
            <person name="Lanier W."/>
            <person name="Lindquist E.A."/>
            <person name="Lucas S."/>
            <person name="Mayer K.F."/>
            <person name="Moreau H."/>
            <person name="Not F."/>
            <person name="Otillar R."/>
            <person name="Panaud O."/>
            <person name="Pangilinan J."/>
            <person name="Paulsen I."/>
            <person name="Piegu B."/>
            <person name="Poliakov A."/>
            <person name="Robbens S."/>
            <person name="Schmutz J."/>
            <person name="Toulza E."/>
            <person name="Wyss T."/>
            <person name="Zelensky A."/>
            <person name="Zhou K."/>
            <person name="Armbrust E.V."/>
            <person name="Bhattacharya D."/>
            <person name="Goodenough U.W."/>
            <person name="Van de Peer Y."/>
            <person name="Grigoriev I.V."/>
        </authorList>
    </citation>
    <scope>NUCLEOTIDE SEQUENCE [LARGE SCALE GENOMIC DNA]</scope>
    <source>
        <strain evidence="13 14">CCMP1545</strain>
    </source>
</reference>
<evidence type="ECO:0000256" key="4">
    <source>
        <dbReference type="ARBA" id="ARBA00022691"/>
    </source>
</evidence>
<dbReference type="CDD" id="cd02440">
    <property type="entry name" value="AdoMet_MTases"/>
    <property type="match status" value="1"/>
</dbReference>
<organism evidence="14">
    <name type="scientific">Micromonas pusilla (strain CCMP1545)</name>
    <name type="common">Picoplanktonic green alga</name>
    <dbReference type="NCBI Taxonomy" id="564608"/>
    <lineage>
        <taxon>Eukaryota</taxon>
        <taxon>Viridiplantae</taxon>
        <taxon>Chlorophyta</taxon>
        <taxon>Mamiellophyceae</taxon>
        <taxon>Mamiellales</taxon>
        <taxon>Mamiellaceae</taxon>
        <taxon>Micromonas</taxon>
    </lineage>
</organism>
<dbReference type="FunFam" id="3.40.50.150:FF:000025">
    <property type="entry name" value="N-terminal Xaa-Pro-Lys N-methyltransferase 1"/>
    <property type="match status" value="1"/>
</dbReference>
<keyword evidence="2" id="KW-0489">Methyltransferase</keyword>
<comment type="catalytic activity">
    <reaction evidence="10">
        <text>N-terminal L-alanyl-L-prolyl-L-lysyl-[protein] + 3 S-adenosyl-L-methionine = N-terminal N,N,N-trimethyl-L-alanyl-L-prolyl-L-lysyl-[protein] + 3 S-adenosyl-L-homocysteine + 3 H(+)</text>
        <dbReference type="Rhea" id="RHEA:54712"/>
        <dbReference type="Rhea" id="RHEA-COMP:13785"/>
        <dbReference type="Rhea" id="RHEA-COMP:13971"/>
        <dbReference type="ChEBI" id="CHEBI:15378"/>
        <dbReference type="ChEBI" id="CHEBI:57856"/>
        <dbReference type="ChEBI" id="CHEBI:59789"/>
        <dbReference type="ChEBI" id="CHEBI:138057"/>
        <dbReference type="ChEBI" id="CHEBI:138315"/>
        <dbReference type="EC" id="2.1.1.244"/>
    </reaction>
</comment>
<evidence type="ECO:0000256" key="9">
    <source>
        <dbReference type="ARBA" id="ARBA00047885"/>
    </source>
</evidence>
<sequence length="259" mass="29022">MDDKGVSIGTNVALWKAVAAGERSADGKPLWYKKGIEYWDAVPATDDGVLGGYGHVSEQDAKDNTAFLKSTMADALKEKENGTRKLVACDCGAGIGRVTSSFLIHNFDEVDLVEPVKHFIRKAEELLSGQSAPTRYNGHKAVNFFAEPLESFTPEAGRYDVIWVQWCVGHLTDDDFEAFFRRCAIGLKPGGMIYVKENNVKDGFVLDTDDSSLTRSHKYFTHLFEDRCGFEIVKHKLQTKFPQELFQVRMYAVRPRPAT</sequence>
<dbReference type="GO" id="GO:0032259">
    <property type="term" value="P:methylation"/>
    <property type="evidence" value="ECO:0007669"/>
    <property type="project" value="UniProtKB-KW"/>
</dbReference>
<proteinExistence type="inferred from homology"/>
<dbReference type="EC" id="2.1.1.244" evidence="5"/>
<feature type="binding site" evidence="12">
    <location>
        <position position="97"/>
    </location>
    <ligand>
        <name>S-adenosyl-L-methionine</name>
        <dbReference type="ChEBI" id="CHEBI:59789"/>
    </ligand>
</feature>
<evidence type="ECO:0000256" key="6">
    <source>
        <dbReference type="ARBA" id="ARBA00039449"/>
    </source>
</evidence>
<dbReference type="KEGG" id="mpp:MICPUCDRAFT_16294"/>
<comment type="catalytic activity">
    <reaction evidence="8">
        <text>N-terminal L-seryl-L-prolyl-L-lysyl-[protein] + 3 S-adenosyl-L-methionine = N-terminal N,N,N-trimethyl-L-seryl-L-prolyl-L-lysyl-[protein] + 3 S-adenosyl-L-homocysteine + 3 H(+)</text>
        <dbReference type="Rhea" id="RHEA:54724"/>
        <dbReference type="Rhea" id="RHEA-COMP:13789"/>
        <dbReference type="Rhea" id="RHEA-COMP:13973"/>
        <dbReference type="ChEBI" id="CHEBI:15378"/>
        <dbReference type="ChEBI" id="CHEBI:57856"/>
        <dbReference type="ChEBI" id="CHEBI:59789"/>
        <dbReference type="ChEBI" id="CHEBI:138061"/>
        <dbReference type="ChEBI" id="CHEBI:138317"/>
        <dbReference type="EC" id="2.1.1.244"/>
    </reaction>
</comment>
<dbReference type="eggNOG" id="KOG3178">
    <property type="taxonomic scope" value="Eukaryota"/>
</dbReference>
<dbReference type="Proteomes" id="UP000001876">
    <property type="component" value="Unassembled WGS sequence"/>
</dbReference>
<accession>C1MQT2</accession>
<keyword evidence="14" id="KW-1185">Reference proteome</keyword>
<dbReference type="PANTHER" id="PTHR12753:SF0">
    <property type="entry name" value="ALPHA N-TERMINAL PROTEIN METHYLTRANSFERASE 1"/>
    <property type="match status" value="1"/>
</dbReference>
<dbReference type="GO" id="GO:0071885">
    <property type="term" value="F:N-terminal protein N-methyltransferase activity"/>
    <property type="evidence" value="ECO:0007669"/>
    <property type="project" value="UniProtKB-EC"/>
</dbReference>
<comment type="similarity">
    <text evidence="1">Belongs to the methyltransferase superfamily. NTM1 family.</text>
</comment>
<dbReference type="InterPro" id="IPR008576">
    <property type="entry name" value="MeTrfase_NTM1"/>
</dbReference>
<dbReference type="GO" id="GO:0005737">
    <property type="term" value="C:cytoplasm"/>
    <property type="evidence" value="ECO:0007669"/>
    <property type="project" value="TreeGrafter"/>
</dbReference>
<dbReference type="AlphaFoldDB" id="C1MQT2"/>
<keyword evidence="3" id="KW-0808">Transferase</keyword>
<dbReference type="EMBL" id="GG663738">
    <property type="protein sequence ID" value="EEH58133.1"/>
    <property type="molecule type" value="Genomic_DNA"/>
</dbReference>
<evidence type="ECO:0000256" key="3">
    <source>
        <dbReference type="ARBA" id="ARBA00022679"/>
    </source>
</evidence>
<evidence type="ECO:0000256" key="11">
    <source>
        <dbReference type="ARBA" id="ARBA00060050"/>
    </source>
</evidence>
<evidence type="ECO:0000256" key="10">
    <source>
        <dbReference type="ARBA" id="ARBA00048167"/>
    </source>
</evidence>
<dbReference type="InterPro" id="IPR029063">
    <property type="entry name" value="SAM-dependent_MTases_sf"/>
</dbReference>
<evidence type="ECO:0000313" key="13">
    <source>
        <dbReference type="EMBL" id="EEH58133.1"/>
    </source>
</evidence>
<gene>
    <name evidence="13" type="ORF">MICPUCDRAFT_16294</name>
</gene>
<keyword evidence="4 12" id="KW-0949">S-adenosyl-L-methionine</keyword>
<dbReference type="OMA" id="PVRMYCL"/>
<evidence type="ECO:0000256" key="5">
    <source>
        <dbReference type="ARBA" id="ARBA00039112"/>
    </source>
</evidence>
<evidence type="ECO:0000256" key="1">
    <source>
        <dbReference type="ARBA" id="ARBA00009059"/>
    </source>
</evidence>
<dbReference type="PANTHER" id="PTHR12753">
    <property type="entry name" value="AD-003 - RELATED"/>
    <property type="match status" value="1"/>
</dbReference>
<name>C1MQT2_MICPC</name>
<evidence type="ECO:0000256" key="7">
    <source>
        <dbReference type="ARBA" id="ARBA00043129"/>
    </source>
</evidence>
<evidence type="ECO:0000256" key="8">
    <source>
        <dbReference type="ARBA" id="ARBA00047306"/>
    </source>
</evidence>
<dbReference type="RefSeq" id="XP_003058182.1">
    <property type="nucleotide sequence ID" value="XM_003058136.1"/>
</dbReference>
<feature type="binding site" evidence="12">
    <location>
        <position position="92"/>
    </location>
    <ligand>
        <name>S-adenosyl-L-methionine</name>
        <dbReference type="ChEBI" id="CHEBI:59789"/>
    </ligand>
</feature>
<evidence type="ECO:0000256" key="12">
    <source>
        <dbReference type="PIRSR" id="PIRSR016958-1"/>
    </source>
</evidence>
<comment type="function">
    <text evidence="11">Alpha-N-methyltransferase that methylates the N-terminus of target proteins containing the N-terminal motif [Ala/Pro/Ser]-Pro-Lys when the initiator Met is cleaved. Specifically catalyzes mono-, di- or tri-methylation of exposed alpha-amino group of Ala or Ser residue in the [Ala/Ser]-Pro-Lys motif and mono- or di-methylation of Pro in the Pro-Pro-Lys motif.</text>
</comment>
<dbReference type="SUPFAM" id="SSF53335">
    <property type="entry name" value="S-adenosyl-L-methionine-dependent methyltransferases"/>
    <property type="match status" value="1"/>
</dbReference>
<dbReference type="Pfam" id="PF05891">
    <property type="entry name" value="Methyltransf_PK"/>
    <property type="match status" value="1"/>
</dbReference>
<dbReference type="GeneID" id="9683250"/>
<protein>
    <recommendedName>
        <fullName evidence="6">Alpha N-terminal protein methyltransferase 1</fullName>
        <ecNumber evidence="5">2.1.1.244</ecNumber>
    </recommendedName>
    <alternativeName>
        <fullName evidence="7">X-Pro-Lys N-terminal protein methyltransferase 1</fullName>
    </alternativeName>
</protein>
<dbReference type="OrthoDB" id="1298661at2759"/>
<dbReference type="Gene3D" id="3.40.50.150">
    <property type="entry name" value="Vaccinia Virus protein VP39"/>
    <property type="match status" value="1"/>
</dbReference>
<evidence type="ECO:0000313" key="14">
    <source>
        <dbReference type="Proteomes" id="UP000001876"/>
    </source>
</evidence>
<dbReference type="PIRSF" id="PIRSF016958">
    <property type="entry name" value="DUF858_MeTrfase_lik"/>
    <property type="match status" value="1"/>
</dbReference>